<evidence type="ECO:0000256" key="5">
    <source>
        <dbReference type="ARBA" id="ARBA00023136"/>
    </source>
</evidence>
<accession>A0AAV5D515</accession>
<evidence type="ECO:0000256" key="2">
    <source>
        <dbReference type="ARBA" id="ARBA00009965"/>
    </source>
</evidence>
<protein>
    <submittedName>
        <fullName evidence="7">Uncharacterized protein</fullName>
    </submittedName>
</protein>
<evidence type="ECO:0000256" key="1">
    <source>
        <dbReference type="ARBA" id="ARBA00004141"/>
    </source>
</evidence>
<evidence type="ECO:0000256" key="6">
    <source>
        <dbReference type="SAM" id="Phobius"/>
    </source>
</evidence>
<evidence type="ECO:0000256" key="3">
    <source>
        <dbReference type="ARBA" id="ARBA00022692"/>
    </source>
</evidence>
<dbReference type="EMBL" id="BQKI01000012">
    <property type="protein sequence ID" value="GJN05355.1"/>
    <property type="molecule type" value="Genomic_DNA"/>
</dbReference>
<organism evidence="7 8">
    <name type="scientific">Eleusine coracana subsp. coracana</name>
    <dbReference type="NCBI Taxonomy" id="191504"/>
    <lineage>
        <taxon>Eukaryota</taxon>
        <taxon>Viridiplantae</taxon>
        <taxon>Streptophyta</taxon>
        <taxon>Embryophyta</taxon>
        <taxon>Tracheophyta</taxon>
        <taxon>Spermatophyta</taxon>
        <taxon>Magnoliopsida</taxon>
        <taxon>Liliopsida</taxon>
        <taxon>Poales</taxon>
        <taxon>Poaceae</taxon>
        <taxon>PACMAD clade</taxon>
        <taxon>Chloridoideae</taxon>
        <taxon>Cynodonteae</taxon>
        <taxon>Eleusininae</taxon>
        <taxon>Eleusine</taxon>
    </lineage>
</organism>
<dbReference type="GO" id="GO:0005886">
    <property type="term" value="C:plasma membrane"/>
    <property type="evidence" value="ECO:0007669"/>
    <property type="project" value="TreeGrafter"/>
</dbReference>
<dbReference type="InterPro" id="IPR001046">
    <property type="entry name" value="NRAMP_fam"/>
</dbReference>
<comment type="similarity">
    <text evidence="2">Belongs to the NRAMP (TC 2.A.55) family.</text>
</comment>
<sequence>MELIGVIFMLVMASCFFVELNSTHPPMGEVIEGLFVPRLQGGYATSDAIALFSALVVPHNLFLHSSLVLSRKIPSSTKGVKDTSAFFMIENAFALLLVLLINVGIVSITGTICADSESVDDMNRCSGMMLNSTSTLLKVEYVREITFNSIRLGPIGFRSKLYHDIKLCWTIHYATLVVLLEFEDLST</sequence>
<feature type="transmembrane region" description="Helical" evidence="6">
    <location>
        <begin position="84"/>
        <end position="108"/>
    </location>
</feature>
<keyword evidence="8" id="KW-1185">Reference proteome</keyword>
<comment type="subcellular location">
    <subcellularLocation>
        <location evidence="1">Membrane</location>
        <topology evidence="1">Multi-pass membrane protein</topology>
    </subcellularLocation>
</comment>
<dbReference type="Proteomes" id="UP001054889">
    <property type="component" value="Unassembled WGS sequence"/>
</dbReference>
<evidence type="ECO:0000313" key="7">
    <source>
        <dbReference type="EMBL" id="GJN05355.1"/>
    </source>
</evidence>
<keyword evidence="4 6" id="KW-1133">Transmembrane helix</keyword>
<keyword evidence="5 6" id="KW-0472">Membrane</keyword>
<comment type="caution">
    <text evidence="7">The sequence shown here is derived from an EMBL/GenBank/DDBJ whole genome shotgun (WGS) entry which is preliminary data.</text>
</comment>
<dbReference type="PANTHER" id="PTHR11706:SF47">
    <property type="entry name" value="METAL TRANSPORTER NRAMP4"/>
    <property type="match status" value="1"/>
</dbReference>
<reference evidence="7" key="2">
    <citation type="submission" date="2021-12" db="EMBL/GenBank/DDBJ databases">
        <title>Resequencing data analysis of finger millet.</title>
        <authorList>
            <person name="Hatakeyama M."/>
            <person name="Aluri S."/>
            <person name="Balachadran M.T."/>
            <person name="Sivarajan S.R."/>
            <person name="Poveda L."/>
            <person name="Shimizu-Inatsugi R."/>
            <person name="Schlapbach R."/>
            <person name="Sreeman S.M."/>
            <person name="Shimizu K.K."/>
        </authorList>
    </citation>
    <scope>NUCLEOTIDE SEQUENCE</scope>
</reference>
<dbReference type="GO" id="GO:0034755">
    <property type="term" value="P:iron ion transmembrane transport"/>
    <property type="evidence" value="ECO:0007669"/>
    <property type="project" value="TreeGrafter"/>
</dbReference>
<gene>
    <name evidence="7" type="primary">ga22976</name>
    <name evidence="7" type="ORF">PR202_ga22976</name>
</gene>
<name>A0AAV5D515_ELECO</name>
<dbReference type="GO" id="GO:0005384">
    <property type="term" value="F:manganese ion transmembrane transporter activity"/>
    <property type="evidence" value="ECO:0007669"/>
    <property type="project" value="TreeGrafter"/>
</dbReference>
<dbReference type="Pfam" id="PF01566">
    <property type="entry name" value="Nramp"/>
    <property type="match status" value="1"/>
</dbReference>
<dbReference type="PANTHER" id="PTHR11706">
    <property type="entry name" value="SOLUTE CARRIER PROTEIN FAMILY 11 MEMBER"/>
    <property type="match status" value="1"/>
</dbReference>
<evidence type="ECO:0000313" key="8">
    <source>
        <dbReference type="Proteomes" id="UP001054889"/>
    </source>
</evidence>
<dbReference type="GO" id="GO:0015086">
    <property type="term" value="F:cadmium ion transmembrane transporter activity"/>
    <property type="evidence" value="ECO:0007669"/>
    <property type="project" value="TreeGrafter"/>
</dbReference>
<evidence type="ECO:0000256" key="4">
    <source>
        <dbReference type="ARBA" id="ARBA00022989"/>
    </source>
</evidence>
<dbReference type="AlphaFoldDB" id="A0AAV5D515"/>
<reference evidence="7" key="1">
    <citation type="journal article" date="2018" name="DNA Res.">
        <title>Multiple hybrid de novo genome assembly of finger millet, an orphan allotetraploid crop.</title>
        <authorList>
            <person name="Hatakeyama M."/>
            <person name="Aluri S."/>
            <person name="Balachadran M.T."/>
            <person name="Sivarajan S.R."/>
            <person name="Patrignani A."/>
            <person name="Gruter S."/>
            <person name="Poveda L."/>
            <person name="Shimizu-Inatsugi R."/>
            <person name="Baeten J."/>
            <person name="Francoijs K.J."/>
            <person name="Nataraja K.N."/>
            <person name="Reddy Y.A.N."/>
            <person name="Phadnis S."/>
            <person name="Ravikumar R.L."/>
            <person name="Schlapbach R."/>
            <person name="Sreeman S.M."/>
            <person name="Shimizu K.K."/>
        </authorList>
    </citation>
    <scope>NUCLEOTIDE SEQUENCE</scope>
</reference>
<proteinExistence type="inferred from homology"/>
<keyword evidence="3 6" id="KW-0812">Transmembrane</keyword>